<comment type="caution">
    <text evidence="5">The sequence shown here is derived from an EMBL/GenBank/DDBJ whole genome shotgun (WGS) entry which is preliminary data.</text>
</comment>
<dbReference type="AlphaFoldDB" id="A0A7X5VI92"/>
<keyword evidence="6" id="KW-1185">Reference proteome</keyword>
<dbReference type="RefSeq" id="WP_167216143.1">
    <property type="nucleotide sequence ID" value="NZ_JAASRO010000001.1"/>
</dbReference>
<dbReference type="GO" id="GO:0000976">
    <property type="term" value="F:transcription cis-regulatory region binding"/>
    <property type="evidence" value="ECO:0007669"/>
    <property type="project" value="TreeGrafter"/>
</dbReference>
<reference evidence="5 6" key="1">
    <citation type="submission" date="2020-03" db="EMBL/GenBank/DDBJ databases">
        <title>Sequencing the genomes of 1000 actinobacteria strains.</title>
        <authorList>
            <person name="Klenk H.-P."/>
        </authorList>
    </citation>
    <scope>NUCLEOTIDE SEQUENCE [LARGE SCALE GENOMIC DNA]</scope>
    <source>
        <strain evidence="5 6">DSM 45490</strain>
    </source>
</reference>
<gene>
    <name evidence="5" type="ORF">BJY22_007276</name>
</gene>
<dbReference type="InterPro" id="IPR001034">
    <property type="entry name" value="DeoR_HTH"/>
</dbReference>
<keyword evidence="1" id="KW-0805">Transcription regulation</keyword>
<dbReference type="PANTHER" id="PTHR30146:SF155">
    <property type="entry name" value="ALANINE RACEMASE"/>
    <property type="match status" value="1"/>
</dbReference>
<accession>A0A7X5VI92</accession>
<keyword evidence="3" id="KW-0804">Transcription</keyword>
<evidence type="ECO:0000259" key="4">
    <source>
        <dbReference type="PROSITE" id="PS51000"/>
    </source>
</evidence>
<keyword evidence="2 5" id="KW-0238">DNA-binding</keyword>
<organism evidence="5 6">
    <name type="scientific">Kribbella shirazensis</name>
    <dbReference type="NCBI Taxonomy" id="1105143"/>
    <lineage>
        <taxon>Bacteria</taxon>
        <taxon>Bacillati</taxon>
        <taxon>Actinomycetota</taxon>
        <taxon>Actinomycetes</taxon>
        <taxon>Propionibacteriales</taxon>
        <taxon>Kribbellaceae</taxon>
        <taxon>Kribbella</taxon>
    </lineage>
</organism>
<dbReference type="EMBL" id="JAASRO010000001">
    <property type="protein sequence ID" value="NIK61559.1"/>
    <property type="molecule type" value="Genomic_DNA"/>
</dbReference>
<dbReference type="Pfam" id="PF13377">
    <property type="entry name" value="Peripla_BP_3"/>
    <property type="match status" value="1"/>
</dbReference>
<dbReference type="InterPro" id="IPR046335">
    <property type="entry name" value="LacI/GalR-like_sensor"/>
</dbReference>
<dbReference type="Gene3D" id="3.40.50.2300">
    <property type="match status" value="2"/>
</dbReference>
<dbReference type="GO" id="GO:0003700">
    <property type="term" value="F:DNA-binding transcription factor activity"/>
    <property type="evidence" value="ECO:0007669"/>
    <property type="project" value="InterPro"/>
</dbReference>
<dbReference type="SUPFAM" id="SSF46785">
    <property type="entry name" value="Winged helix' DNA-binding domain"/>
    <property type="match status" value="1"/>
</dbReference>
<dbReference type="PROSITE" id="PS51000">
    <property type="entry name" value="HTH_DEOR_2"/>
    <property type="match status" value="1"/>
</dbReference>
<proteinExistence type="predicted"/>
<dbReference type="Pfam" id="PF08220">
    <property type="entry name" value="HTH_DeoR"/>
    <property type="match status" value="1"/>
</dbReference>
<evidence type="ECO:0000313" key="6">
    <source>
        <dbReference type="Proteomes" id="UP000555407"/>
    </source>
</evidence>
<dbReference type="InterPro" id="IPR028082">
    <property type="entry name" value="Peripla_BP_I"/>
</dbReference>
<sequence>MLAAERRSRIIAQARRSGAVRVTDIASTLGVSEATVRRDLDSLVADGLLDKVYGGATLSSASPAGGAAIQLGVVIPAATAYYPRLLDGIRDRTDSPDDLTVNLALSRRPADPTLESIVAAERELIAGLIESGVDGLLLLPALGSRQQLNDAVRDYEAWLAGLPVPAVLMERELPSMFLAGPSTIRTAHERGAAGAVRHLSELGHRRIALLARTDTQTAELVHSGWRQAIAELDLPDDVPFLAGKSDLNWAGWTASDLDAVLTQLREQEVTGLLCHSDEDALTFVRHARSRGVAVPGDLSVVAYEDELAALAHPALTAVAPPRRQVGQLAVRTLLGLIHNAVPGTVSHLTLDPQLTIRASTTQPAGS</sequence>
<evidence type="ECO:0000256" key="2">
    <source>
        <dbReference type="ARBA" id="ARBA00023125"/>
    </source>
</evidence>
<dbReference type="Proteomes" id="UP000555407">
    <property type="component" value="Unassembled WGS sequence"/>
</dbReference>
<dbReference type="SUPFAM" id="SSF53822">
    <property type="entry name" value="Periplasmic binding protein-like I"/>
    <property type="match status" value="1"/>
</dbReference>
<evidence type="ECO:0000313" key="5">
    <source>
        <dbReference type="EMBL" id="NIK61559.1"/>
    </source>
</evidence>
<dbReference type="InterPro" id="IPR036390">
    <property type="entry name" value="WH_DNA-bd_sf"/>
</dbReference>
<evidence type="ECO:0000256" key="3">
    <source>
        <dbReference type="ARBA" id="ARBA00023163"/>
    </source>
</evidence>
<name>A0A7X5VI92_9ACTN</name>
<evidence type="ECO:0000256" key="1">
    <source>
        <dbReference type="ARBA" id="ARBA00023015"/>
    </source>
</evidence>
<protein>
    <submittedName>
        <fullName evidence="5">DNA-binding LacI/PurR family transcriptional regulator</fullName>
    </submittedName>
</protein>
<dbReference type="InterPro" id="IPR036388">
    <property type="entry name" value="WH-like_DNA-bd_sf"/>
</dbReference>
<feature type="domain" description="HTH deoR-type" evidence="4">
    <location>
        <begin position="3"/>
        <end position="58"/>
    </location>
</feature>
<dbReference type="PANTHER" id="PTHR30146">
    <property type="entry name" value="LACI-RELATED TRANSCRIPTIONAL REPRESSOR"/>
    <property type="match status" value="1"/>
</dbReference>
<dbReference type="SMART" id="SM00420">
    <property type="entry name" value="HTH_DEOR"/>
    <property type="match status" value="1"/>
</dbReference>
<dbReference type="PRINTS" id="PR00037">
    <property type="entry name" value="HTHLACR"/>
</dbReference>
<dbReference type="Gene3D" id="1.10.10.10">
    <property type="entry name" value="Winged helix-like DNA-binding domain superfamily/Winged helix DNA-binding domain"/>
    <property type="match status" value="1"/>
</dbReference>